<reference evidence="2 3" key="1">
    <citation type="submission" date="2020-11" db="EMBL/GenBank/DDBJ databases">
        <title>WGS of Herminiimonas contaminans strain Marseille-Q4544 isolated from planarians Schmidtea mediterranea.</title>
        <authorList>
            <person name="Kangale L."/>
        </authorList>
    </citation>
    <scope>NUCLEOTIDE SEQUENCE [LARGE SCALE GENOMIC DNA]</scope>
    <source>
        <strain evidence="2 3">Marseille-Q4544</strain>
    </source>
</reference>
<evidence type="ECO:0000259" key="1">
    <source>
        <dbReference type="Pfam" id="PF05170"/>
    </source>
</evidence>
<name>A0ABS0EUY4_9BURK</name>
<keyword evidence="3" id="KW-1185">Reference proteome</keyword>
<proteinExistence type="predicted"/>
<comment type="caution">
    <text evidence="2">The sequence shown here is derived from an EMBL/GenBank/DDBJ whole genome shotgun (WGS) entry which is preliminary data.</text>
</comment>
<dbReference type="EMBL" id="JADOEL010000011">
    <property type="protein sequence ID" value="MBF8178658.1"/>
    <property type="molecule type" value="Genomic_DNA"/>
</dbReference>
<evidence type="ECO:0000313" key="3">
    <source>
        <dbReference type="Proteomes" id="UP000657372"/>
    </source>
</evidence>
<accession>A0ABS0EUY4</accession>
<protein>
    <submittedName>
        <fullName evidence="2">AsmA family protein</fullName>
    </submittedName>
</protein>
<dbReference type="PANTHER" id="PTHR30441:SF4">
    <property type="entry name" value="PROTEIN ASMA"/>
    <property type="match status" value="1"/>
</dbReference>
<evidence type="ECO:0000313" key="2">
    <source>
        <dbReference type="EMBL" id="MBF8178658.1"/>
    </source>
</evidence>
<dbReference type="InterPro" id="IPR052894">
    <property type="entry name" value="AsmA-related"/>
</dbReference>
<dbReference type="RefSeq" id="WP_195875926.1">
    <property type="nucleotide sequence ID" value="NZ_JADOEL010000011.1"/>
</dbReference>
<sequence length="639" mass="68441">MRRWHKVLLSVVVLLLVLAAAGGYALQRLTDSTHLTELARSSLKQNWNRDLTIGGLSLDLLPYPRLRASDVRISNPDWAQDKYALQAEDIRARLALAPLLRGDVVVEGLLINGLTLNLEVAADGRRSWDLPVTRKLRTSQFDLLALRADVSKINFRSAHQESKSWQLDTLRAKGSSGLRNLVFNGRLVRAQYTVQFNGQLDDLSGMGTPGAVSKGVLTVQSGQAQATVTGQLPLDSALQAYDVALAVEAESLKELYGYLQIDRTSPVPLQASVKLQASEQQHVFKDLKLQLGKLNLSGAGQWSKQNGRTKLNASLHADHIDMKQTFLDIGQPPLAEKKEGELFRDKPLAWPLLAQANNIDARVAAAIDNLKLRSGVEVEGAQADLRLHDDTLTLPEFSGKLLGGSVHGDIVLEGKKQAVKLNLQLNDTSLGAMLKASGKELVVNGGAMKVDAKVTTHGSSMKDLAAGLNGPVEIRIGSAQILSPAAGQAEFWLTGLFSSKDSKRIDMACASGRLPFVAGVAKGVGIVGARSDASQLLTSGQVNLQNQTVDLRGKVRVRSGFSLGISNFSDEVKIVGALGKPELKLDESGALGAIARIGAAILTSGVSIVATSIWDGANPKSDPCQVVFSSRAAKKQQSR</sequence>
<organism evidence="2 3">
    <name type="scientific">Herminiimonas contaminans</name>
    <dbReference type="NCBI Taxonomy" id="1111140"/>
    <lineage>
        <taxon>Bacteria</taxon>
        <taxon>Pseudomonadati</taxon>
        <taxon>Pseudomonadota</taxon>
        <taxon>Betaproteobacteria</taxon>
        <taxon>Burkholderiales</taxon>
        <taxon>Oxalobacteraceae</taxon>
        <taxon>Herminiimonas</taxon>
    </lineage>
</organism>
<dbReference type="InterPro" id="IPR007844">
    <property type="entry name" value="AsmA"/>
</dbReference>
<dbReference type="Proteomes" id="UP000657372">
    <property type="component" value="Unassembled WGS sequence"/>
</dbReference>
<gene>
    <name evidence="2" type="ORF">IXC47_13290</name>
</gene>
<dbReference type="PANTHER" id="PTHR30441">
    <property type="entry name" value="DUF748 DOMAIN-CONTAINING PROTEIN"/>
    <property type="match status" value="1"/>
</dbReference>
<feature type="domain" description="AsmA" evidence="1">
    <location>
        <begin position="1"/>
        <end position="141"/>
    </location>
</feature>
<dbReference type="Pfam" id="PF05170">
    <property type="entry name" value="AsmA"/>
    <property type="match status" value="2"/>
</dbReference>
<feature type="domain" description="AsmA" evidence="1">
    <location>
        <begin position="269"/>
        <end position="476"/>
    </location>
</feature>